<keyword evidence="2" id="KW-1185">Reference proteome</keyword>
<evidence type="ECO:0000313" key="2">
    <source>
        <dbReference type="Proteomes" id="UP001223978"/>
    </source>
</evidence>
<reference evidence="1 2" key="1">
    <citation type="submission" date="2023-05" db="EMBL/GenBank/DDBJ databases">
        <title>Draft genome sequence of Streptomyces sp. B-S-A6 isolated from a cave soil in Thailand.</title>
        <authorList>
            <person name="Chamroensaksri N."/>
            <person name="Muangham S."/>
        </authorList>
    </citation>
    <scope>NUCLEOTIDE SEQUENCE [LARGE SCALE GENOMIC DNA]</scope>
    <source>
        <strain evidence="1 2">B-S-A6</strain>
    </source>
</reference>
<comment type="caution">
    <text evidence="1">The sequence shown here is derived from an EMBL/GenBank/DDBJ whole genome shotgun (WGS) entry which is preliminary data.</text>
</comment>
<dbReference type="RefSeq" id="WP_282542968.1">
    <property type="nucleotide sequence ID" value="NZ_JASCIQ010000013.1"/>
</dbReference>
<sequence length="68" mass="7531">MLDLFREVVLMVAGEAQDRDSVPVWNLAGQFGLLGPGNEFPQQLEQQIGMLEDGRHSSPVALRDRPTP</sequence>
<dbReference type="Proteomes" id="UP001223978">
    <property type="component" value="Unassembled WGS sequence"/>
</dbReference>
<evidence type="ECO:0000313" key="1">
    <source>
        <dbReference type="EMBL" id="MDI3405027.1"/>
    </source>
</evidence>
<proteinExistence type="predicted"/>
<accession>A0ABT6SA14</accession>
<protein>
    <submittedName>
        <fullName evidence="1">Uncharacterized protein</fullName>
    </submittedName>
</protein>
<name>A0ABT6SA14_9ACTN</name>
<organism evidence="1 2">
    <name type="scientific">Streptomyces cavernicola</name>
    <dbReference type="NCBI Taxonomy" id="3043613"/>
    <lineage>
        <taxon>Bacteria</taxon>
        <taxon>Bacillati</taxon>
        <taxon>Actinomycetota</taxon>
        <taxon>Actinomycetes</taxon>
        <taxon>Kitasatosporales</taxon>
        <taxon>Streptomycetaceae</taxon>
        <taxon>Streptomyces</taxon>
    </lineage>
</organism>
<dbReference type="EMBL" id="JASCIQ010000013">
    <property type="protein sequence ID" value="MDI3405027.1"/>
    <property type="molecule type" value="Genomic_DNA"/>
</dbReference>
<gene>
    <name evidence="1" type="ORF">QIS96_14525</name>
</gene>